<evidence type="ECO:0008006" key="4">
    <source>
        <dbReference type="Google" id="ProtNLM"/>
    </source>
</evidence>
<feature type="transmembrane region" description="Helical" evidence="1">
    <location>
        <begin position="47"/>
        <end position="70"/>
    </location>
</feature>
<keyword evidence="3" id="KW-1185">Reference proteome</keyword>
<keyword evidence="1" id="KW-0812">Transmembrane</keyword>
<evidence type="ECO:0000313" key="3">
    <source>
        <dbReference type="Proteomes" id="UP000683925"/>
    </source>
</evidence>
<keyword evidence="1" id="KW-0472">Membrane</keyword>
<evidence type="ECO:0000256" key="1">
    <source>
        <dbReference type="SAM" id="Phobius"/>
    </source>
</evidence>
<comment type="caution">
    <text evidence="2">The sequence shown here is derived from an EMBL/GenBank/DDBJ whole genome shotgun (WGS) entry which is preliminary data.</text>
</comment>
<organism evidence="2 3">
    <name type="scientific">Paramecium octaurelia</name>
    <dbReference type="NCBI Taxonomy" id="43137"/>
    <lineage>
        <taxon>Eukaryota</taxon>
        <taxon>Sar</taxon>
        <taxon>Alveolata</taxon>
        <taxon>Ciliophora</taxon>
        <taxon>Intramacronucleata</taxon>
        <taxon>Oligohymenophorea</taxon>
        <taxon>Peniculida</taxon>
        <taxon>Parameciidae</taxon>
        <taxon>Paramecium</taxon>
    </lineage>
</organism>
<proteinExistence type="predicted"/>
<keyword evidence="1" id="KW-1133">Transmembrane helix</keyword>
<dbReference type="AlphaFoldDB" id="A0A8S1SGK7"/>
<dbReference type="EMBL" id="CAJJDP010000008">
    <property type="protein sequence ID" value="CAD8138429.1"/>
    <property type="molecule type" value="Genomic_DNA"/>
</dbReference>
<evidence type="ECO:0000313" key="2">
    <source>
        <dbReference type="EMBL" id="CAD8138429.1"/>
    </source>
</evidence>
<reference evidence="2" key="1">
    <citation type="submission" date="2021-01" db="EMBL/GenBank/DDBJ databases">
        <authorList>
            <consortium name="Genoscope - CEA"/>
            <person name="William W."/>
        </authorList>
    </citation>
    <scope>NUCLEOTIDE SEQUENCE</scope>
</reference>
<feature type="transmembrane region" description="Helical" evidence="1">
    <location>
        <begin position="82"/>
        <end position="102"/>
    </location>
</feature>
<name>A0A8S1SGK7_PAROT</name>
<protein>
    <recommendedName>
        <fullName evidence="4">Transmembrane protein</fullName>
    </recommendedName>
</protein>
<accession>A0A8S1SGK7</accession>
<sequence length="135" mass="16536">MKSKTFKDDITEREFLFSFGRKCLILNLQSKLANHTVYSMFQKYQSFYYVQCFMTTKALFLFLILIIQFYTNQSPLLFFYPFRLFQIEFLTFKVITIIYKIFELQKMYRSTSIKQFQFYDFFSRCLILSPNCNNQ</sequence>
<gene>
    <name evidence="2" type="ORF">POCTA_138.1.T0090375</name>
</gene>
<dbReference type="Proteomes" id="UP000683925">
    <property type="component" value="Unassembled WGS sequence"/>
</dbReference>